<dbReference type="PROSITE" id="PS50887">
    <property type="entry name" value="GGDEF"/>
    <property type="match status" value="1"/>
</dbReference>
<reference evidence="6 7" key="1">
    <citation type="submission" date="2010-08" db="EMBL/GenBank/DDBJ databases">
        <title>Complete sequence of Gallionella capsiferriformans ES-2.</title>
        <authorList>
            <consortium name="US DOE Joint Genome Institute"/>
            <person name="Lucas S."/>
            <person name="Copeland A."/>
            <person name="Lapidus A."/>
            <person name="Cheng J.-F."/>
            <person name="Bruce D."/>
            <person name="Goodwin L."/>
            <person name="Pitluck S."/>
            <person name="Chertkov O."/>
            <person name="Davenport K.W."/>
            <person name="Detter J.C."/>
            <person name="Han C."/>
            <person name="Tapia R."/>
            <person name="Land M."/>
            <person name="Hauser L."/>
            <person name="Chang Y.-J."/>
            <person name="Jeffries C."/>
            <person name="Kyrpides N."/>
            <person name="Ivanova N."/>
            <person name="Mikhailova N."/>
            <person name="Shelobolina E.S."/>
            <person name="Picardal F."/>
            <person name="Roden E."/>
            <person name="Emerson D."/>
            <person name="Woyke T."/>
        </authorList>
    </citation>
    <scope>NUCLEOTIDE SEQUENCE [LARGE SCALE GENOMIC DNA]</scope>
    <source>
        <strain evidence="6 7">ES-2</strain>
    </source>
</reference>
<evidence type="ECO:0000256" key="3">
    <source>
        <dbReference type="PROSITE-ProRule" id="PRU00169"/>
    </source>
</evidence>
<dbReference type="Gene3D" id="3.30.70.270">
    <property type="match status" value="1"/>
</dbReference>
<dbReference type="Pfam" id="PF00072">
    <property type="entry name" value="Response_reg"/>
    <property type="match status" value="2"/>
</dbReference>
<dbReference type="eggNOG" id="COG2204">
    <property type="taxonomic scope" value="Bacteria"/>
</dbReference>
<dbReference type="InterPro" id="IPR011006">
    <property type="entry name" value="CheY-like_superfamily"/>
</dbReference>
<name>D9SEW2_GALCS</name>
<evidence type="ECO:0000259" key="4">
    <source>
        <dbReference type="PROSITE" id="PS50110"/>
    </source>
</evidence>
<evidence type="ECO:0000256" key="1">
    <source>
        <dbReference type="ARBA" id="ARBA00012528"/>
    </source>
</evidence>
<gene>
    <name evidence="6" type="ordered locus">Galf_1029</name>
</gene>
<proteinExistence type="predicted"/>
<dbReference type="PANTHER" id="PTHR45138">
    <property type="entry name" value="REGULATORY COMPONENTS OF SENSORY TRANSDUCTION SYSTEM"/>
    <property type="match status" value="1"/>
</dbReference>
<dbReference type="KEGG" id="gca:Galf_1029"/>
<dbReference type="InterPro" id="IPR029787">
    <property type="entry name" value="Nucleotide_cyclase"/>
</dbReference>
<dbReference type="GO" id="GO:0000160">
    <property type="term" value="P:phosphorelay signal transduction system"/>
    <property type="evidence" value="ECO:0007669"/>
    <property type="project" value="InterPro"/>
</dbReference>
<dbReference type="InterPro" id="IPR001789">
    <property type="entry name" value="Sig_transdc_resp-reg_receiver"/>
</dbReference>
<dbReference type="NCBIfam" id="TIGR00254">
    <property type="entry name" value="GGDEF"/>
    <property type="match status" value="1"/>
</dbReference>
<evidence type="ECO:0000313" key="6">
    <source>
        <dbReference type="EMBL" id="ADL55059.1"/>
    </source>
</evidence>
<dbReference type="InterPro" id="IPR043128">
    <property type="entry name" value="Rev_trsase/Diguanyl_cyclase"/>
</dbReference>
<feature type="domain" description="Response regulatory" evidence="4">
    <location>
        <begin position="143"/>
        <end position="260"/>
    </location>
</feature>
<dbReference type="CDD" id="cd01949">
    <property type="entry name" value="GGDEF"/>
    <property type="match status" value="1"/>
</dbReference>
<dbReference type="PANTHER" id="PTHR45138:SF9">
    <property type="entry name" value="DIGUANYLATE CYCLASE DGCM-RELATED"/>
    <property type="match status" value="1"/>
</dbReference>
<dbReference type="GO" id="GO:0005886">
    <property type="term" value="C:plasma membrane"/>
    <property type="evidence" value="ECO:0007669"/>
    <property type="project" value="TreeGrafter"/>
</dbReference>
<dbReference type="RefSeq" id="WP_013292999.1">
    <property type="nucleotide sequence ID" value="NC_014394.1"/>
</dbReference>
<dbReference type="Gene3D" id="3.40.50.2300">
    <property type="match status" value="2"/>
</dbReference>
<dbReference type="GO" id="GO:0052621">
    <property type="term" value="F:diguanylate cyclase activity"/>
    <property type="evidence" value="ECO:0007669"/>
    <property type="project" value="UniProtKB-EC"/>
</dbReference>
<accession>D9SEW2</accession>
<feature type="domain" description="GGDEF" evidence="5">
    <location>
        <begin position="303"/>
        <end position="429"/>
    </location>
</feature>
<protein>
    <recommendedName>
        <fullName evidence="1">diguanylate cyclase</fullName>
        <ecNumber evidence="1">2.7.7.65</ecNumber>
    </recommendedName>
</protein>
<dbReference type="AlphaFoldDB" id="D9SEW2"/>
<dbReference type="GO" id="GO:0043709">
    <property type="term" value="P:cell adhesion involved in single-species biofilm formation"/>
    <property type="evidence" value="ECO:0007669"/>
    <property type="project" value="TreeGrafter"/>
</dbReference>
<organism evidence="6 7">
    <name type="scientific">Gallionella capsiferriformans (strain ES-2)</name>
    <name type="common">Gallionella ferruginea capsiferriformans (strain ES-2)</name>
    <dbReference type="NCBI Taxonomy" id="395494"/>
    <lineage>
        <taxon>Bacteria</taxon>
        <taxon>Pseudomonadati</taxon>
        <taxon>Pseudomonadota</taxon>
        <taxon>Betaproteobacteria</taxon>
        <taxon>Nitrosomonadales</taxon>
        <taxon>Gallionellaceae</taxon>
        <taxon>Gallionella</taxon>
    </lineage>
</organism>
<dbReference type="InterPro" id="IPR050469">
    <property type="entry name" value="Diguanylate_Cyclase"/>
</dbReference>
<evidence type="ECO:0000259" key="5">
    <source>
        <dbReference type="PROSITE" id="PS50887"/>
    </source>
</evidence>
<keyword evidence="7" id="KW-1185">Reference proteome</keyword>
<dbReference type="eggNOG" id="COG3706">
    <property type="taxonomic scope" value="Bacteria"/>
</dbReference>
<dbReference type="Proteomes" id="UP000001235">
    <property type="component" value="Chromosome"/>
</dbReference>
<sequence length="429" mass="47774">MTKTRTTSRPSLPAGSSGFHVLLVEDQRALAQMAAKMLFDRWGCHVLIAMNLAQVNAIIAENKYPFFVAVSDLNLPDAPRGEVIDALVNAKIPVIAMTGMFDAQLHERIMNCGVIDYVLKNSINSYEYIVELVGRLFKNRGRRVLVVDDSQSMRAIVTGMLNTQGFDVLTACDGEEALAVLFEHKDIKLVLLDHEMPVMDGFNFLLAVRRKIAKDRLAIIGMSGSNNPRMSAQFLKLGANDFICKPFGYEELACRVNQNLEMQESLESVRYIAYHDYLTALFNRRAFFEQGSVLFEAAVSAGTPLAAAVMDIDFFKKINDVYGHDGGDVVLKHFATLLSAHFNVELVARVGGEEFFILFVNADEAYARCEAFRVKVEQSAAMFGKTAVNYTVSIGITRLVSQSLDHMLKLADDNLYKAKESGRNRIILN</sequence>
<feature type="domain" description="Response regulatory" evidence="4">
    <location>
        <begin position="20"/>
        <end position="135"/>
    </location>
</feature>
<dbReference type="HOGENOM" id="CLU_000445_11_28_4"/>
<dbReference type="OrthoDB" id="9813903at2"/>
<dbReference type="SUPFAM" id="SSF52172">
    <property type="entry name" value="CheY-like"/>
    <property type="match status" value="2"/>
</dbReference>
<feature type="modified residue" description="4-aspartylphosphate" evidence="3">
    <location>
        <position position="193"/>
    </location>
</feature>
<keyword evidence="3" id="KW-0597">Phosphoprotein</keyword>
<dbReference type="EC" id="2.7.7.65" evidence="1"/>
<dbReference type="SMART" id="SM00267">
    <property type="entry name" value="GGDEF"/>
    <property type="match status" value="1"/>
</dbReference>
<dbReference type="Pfam" id="PF00990">
    <property type="entry name" value="GGDEF"/>
    <property type="match status" value="1"/>
</dbReference>
<feature type="modified residue" description="4-aspartylphosphate" evidence="3">
    <location>
        <position position="72"/>
    </location>
</feature>
<evidence type="ECO:0000256" key="2">
    <source>
        <dbReference type="ARBA" id="ARBA00034247"/>
    </source>
</evidence>
<dbReference type="STRING" id="395494.Galf_1029"/>
<dbReference type="SMART" id="SM00448">
    <property type="entry name" value="REC"/>
    <property type="match status" value="2"/>
</dbReference>
<dbReference type="PROSITE" id="PS50110">
    <property type="entry name" value="RESPONSE_REGULATORY"/>
    <property type="match status" value="2"/>
</dbReference>
<comment type="catalytic activity">
    <reaction evidence="2">
        <text>2 GTP = 3',3'-c-di-GMP + 2 diphosphate</text>
        <dbReference type="Rhea" id="RHEA:24898"/>
        <dbReference type="ChEBI" id="CHEBI:33019"/>
        <dbReference type="ChEBI" id="CHEBI:37565"/>
        <dbReference type="ChEBI" id="CHEBI:58805"/>
        <dbReference type="EC" id="2.7.7.65"/>
    </reaction>
</comment>
<dbReference type="GO" id="GO:1902201">
    <property type="term" value="P:negative regulation of bacterial-type flagellum-dependent cell motility"/>
    <property type="evidence" value="ECO:0007669"/>
    <property type="project" value="TreeGrafter"/>
</dbReference>
<evidence type="ECO:0000313" key="7">
    <source>
        <dbReference type="Proteomes" id="UP000001235"/>
    </source>
</evidence>
<dbReference type="SUPFAM" id="SSF55073">
    <property type="entry name" value="Nucleotide cyclase"/>
    <property type="match status" value="1"/>
</dbReference>
<dbReference type="EMBL" id="CP002159">
    <property type="protein sequence ID" value="ADL55059.1"/>
    <property type="molecule type" value="Genomic_DNA"/>
</dbReference>
<dbReference type="InterPro" id="IPR000160">
    <property type="entry name" value="GGDEF_dom"/>
</dbReference>